<organism evidence="1 2">
    <name type="scientific">Erythranthe guttata</name>
    <name type="common">Yellow monkey flower</name>
    <name type="synonym">Mimulus guttatus</name>
    <dbReference type="NCBI Taxonomy" id="4155"/>
    <lineage>
        <taxon>Eukaryota</taxon>
        <taxon>Viridiplantae</taxon>
        <taxon>Streptophyta</taxon>
        <taxon>Embryophyta</taxon>
        <taxon>Tracheophyta</taxon>
        <taxon>Spermatophyta</taxon>
        <taxon>Magnoliopsida</taxon>
        <taxon>eudicotyledons</taxon>
        <taxon>Gunneridae</taxon>
        <taxon>Pentapetalae</taxon>
        <taxon>asterids</taxon>
        <taxon>lamiids</taxon>
        <taxon>Lamiales</taxon>
        <taxon>Phrymaceae</taxon>
        <taxon>Erythranthe</taxon>
    </lineage>
</organism>
<dbReference type="AlphaFoldDB" id="A0A022PT99"/>
<evidence type="ECO:0000313" key="2">
    <source>
        <dbReference type="Proteomes" id="UP000030748"/>
    </source>
</evidence>
<dbReference type="EMBL" id="KI632373">
    <property type="protein sequence ID" value="EYU17455.1"/>
    <property type="molecule type" value="Genomic_DNA"/>
</dbReference>
<name>A0A022PT99_ERYGU</name>
<proteinExistence type="predicted"/>
<evidence type="ECO:0000313" key="1">
    <source>
        <dbReference type="EMBL" id="EYU17455.1"/>
    </source>
</evidence>
<reference evidence="1" key="1">
    <citation type="journal article" date="2013" name="Proc. Natl. Acad. Sci. U.S.A.">
        <title>Fine-scale variation in meiotic recombination in Mimulus inferred from population shotgun sequencing.</title>
        <authorList>
            <person name="Hellsten U."/>
            <person name="Wright K.M."/>
            <person name="Jenkins J."/>
            <person name="Shu S."/>
            <person name="Yuan Y."/>
            <person name="Wessler S.R."/>
            <person name="Schmutz J."/>
            <person name="Willis J.H."/>
            <person name="Rokhsar D.S."/>
        </authorList>
    </citation>
    <scope>NUCLEOTIDE SEQUENCE [LARGE SCALE GENOMIC DNA]</scope>
</reference>
<sequence>WTLQLGLCRDRLIHKFEKNHWNGIQN</sequence>
<gene>
    <name evidence="1" type="ORF">MIMGU_mgv1a0191222mg</name>
</gene>
<feature type="non-terminal residue" evidence="1">
    <location>
        <position position="1"/>
    </location>
</feature>
<dbReference type="Proteomes" id="UP000030748">
    <property type="component" value="Unassembled WGS sequence"/>
</dbReference>
<protein>
    <submittedName>
        <fullName evidence="1">Uncharacterized protein</fullName>
    </submittedName>
</protein>
<keyword evidence="2" id="KW-1185">Reference proteome</keyword>
<accession>A0A022PT99</accession>